<feature type="region of interest" description="Disordered" evidence="1">
    <location>
        <begin position="1"/>
        <end position="22"/>
    </location>
</feature>
<dbReference type="Proteomes" id="UP000322981">
    <property type="component" value="Unassembled WGS sequence"/>
</dbReference>
<feature type="compositionally biased region" description="Basic and acidic residues" evidence="1">
    <location>
        <begin position="1"/>
        <end position="12"/>
    </location>
</feature>
<evidence type="ECO:0000256" key="1">
    <source>
        <dbReference type="SAM" id="MobiDB-lite"/>
    </source>
</evidence>
<dbReference type="GO" id="GO:0004519">
    <property type="term" value="F:endonuclease activity"/>
    <property type="evidence" value="ECO:0007669"/>
    <property type="project" value="UniProtKB-KW"/>
</dbReference>
<evidence type="ECO:0000313" key="2">
    <source>
        <dbReference type="EMBL" id="KAA6186379.1"/>
    </source>
</evidence>
<dbReference type="AlphaFoldDB" id="A0A5M8FNP5"/>
<comment type="caution">
    <text evidence="2">The sequence shown here is derived from an EMBL/GenBank/DDBJ whole genome shotgun (WGS) entry which is preliminary data.</text>
</comment>
<proteinExistence type="predicted"/>
<evidence type="ECO:0000313" key="3">
    <source>
        <dbReference type="Proteomes" id="UP000322981"/>
    </source>
</evidence>
<keyword evidence="2" id="KW-0540">Nuclease</keyword>
<accession>A0A5M8FNP5</accession>
<dbReference type="EMBL" id="VWXX01000005">
    <property type="protein sequence ID" value="KAA6186379.1"/>
    <property type="molecule type" value="Genomic_DNA"/>
</dbReference>
<keyword evidence="2" id="KW-0255">Endonuclease</keyword>
<protein>
    <submittedName>
        <fullName evidence="2">Type I restriction endonuclease subunit M</fullName>
    </submittedName>
</protein>
<name>A0A5M8FNP5_9GAMM</name>
<gene>
    <name evidence="2" type="ORF">F2Q65_05510</name>
</gene>
<sequence length="85" mass="9697">MVVRPENRHERQPTLGEDTPDGRWRAYAREDLLQRDKASLDLFWLRDASMTDLDSLPAPEVLVEEILDNLRSALASFEAVSASDQ</sequence>
<organism evidence="2 3">
    <name type="scientific">Thiohalocapsa marina</name>
    <dbReference type="NCBI Taxonomy" id="424902"/>
    <lineage>
        <taxon>Bacteria</taxon>
        <taxon>Pseudomonadati</taxon>
        <taxon>Pseudomonadota</taxon>
        <taxon>Gammaproteobacteria</taxon>
        <taxon>Chromatiales</taxon>
        <taxon>Chromatiaceae</taxon>
        <taxon>Thiohalocapsa</taxon>
    </lineage>
</organism>
<keyword evidence="2" id="KW-0378">Hydrolase</keyword>
<keyword evidence="3" id="KW-1185">Reference proteome</keyword>
<dbReference type="OrthoDB" id="9784823at2"/>
<reference evidence="2 3" key="1">
    <citation type="submission" date="2019-09" db="EMBL/GenBank/DDBJ databases">
        <title>Whole-genome sequence of the purple sulfur bacterium Thiohalocapsa marina DSM 19078.</title>
        <authorList>
            <person name="Kyndt J.A."/>
            <person name="Meyer T.E."/>
        </authorList>
    </citation>
    <scope>NUCLEOTIDE SEQUENCE [LARGE SCALE GENOMIC DNA]</scope>
    <source>
        <strain evidence="2 3">DSM 19078</strain>
    </source>
</reference>